<dbReference type="EMBL" id="GBXM01038836">
    <property type="protein sequence ID" value="JAH69741.1"/>
    <property type="molecule type" value="Transcribed_RNA"/>
</dbReference>
<proteinExistence type="predicted"/>
<reference evidence="1" key="2">
    <citation type="journal article" date="2015" name="Fish Shellfish Immunol.">
        <title>Early steps in the European eel (Anguilla anguilla)-Vibrio vulnificus interaction in the gills: Role of the RtxA13 toxin.</title>
        <authorList>
            <person name="Callol A."/>
            <person name="Pajuelo D."/>
            <person name="Ebbesson L."/>
            <person name="Teles M."/>
            <person name="MacKenzie S."/>
            <person name="Amaro C."/>
        </authorList>
    </citation>
    <scope>NUCLEOTIDE SEQUENCE</scope>
</reference>
<sequence length="10" mass="1202">MRGRVETVRV</sequence>
<protein>
    <submittedName>
        <fullName evidence="1">Uncharacterized protein</fullName>
    </submittedName>
</protein>
<organism evidence="1">
    <name type="scientific">Anguilla anguilla</name>
    <name type="common">European freshwater eel</name>
    <name type="synonym">Muraena anguilla</name>
    <dbReference type="NCBI Taxonomy" id="7936"/>
    <lineage>
        <taxon>Eukaryota</taxon>
        <taxon>Metazoa</taxon>
        <taxon>Chordata</taxon>
        <taxon>Craniata</taxon>
        <taxon>Vertebrata</taxon>
        <taxon>Euteleostomi</taxon>
        <taxon>Actinopterygii</taxon>
        <taxon>Neopterygii</taxon>
        <taxon>Teleostei</taxon>
        <taxon>Anguilliformes</taxon>
        <taxon>Anguillidae</taxon>
        <taxon>Anguilla</taxon>
    </lineage>
</organism>
<accession>A0A0E9UVI2</accession>
<name>A0A0E9UVI2_ANGAN</name>
<evidence type="ECO:0000313" key="1">
    <source>
        <dbReference type="EMBL" id="JAH69741.1"/>
    </source>
</evidence>
<reference evidence="1" key="1">
    <citation type="submission" date="2014-11" db="EMBL/GenBank/DDBJ databases">
        <authorList>
            <person name="Amaro Gonzalez C."/>
        </authorList>
    </citation>
    <scope>NUCLEOTIDE SEQUENCE</scope>
</reference>